<dbReference type="Proteomes" id="UP000070299">
    <property type="component" value="Unassembled WGS sequence"/>
</dbReference>
<evidence type="ECO:0000313" key="3">
    <source>
        <dbReference type="EMBL" id="KXI29935.1"/>
    </source>
</evidence>
<sequence>MKIFLLACCFSVSVMASPLSELHKSGSGEMRYLWWNLYQAELYLTQLPYQKNQWPQALKLTYQRDIDKDDLIEATADQWQHIKLNDPQQEAWLIQLASIWPELKKGDELILLIKEDGLSYFYFNQQLVGTITQADFGPAFLAIWLDENTSEPKLRQKLLGVNP</sequence>
<comment type="caution">
    <text evidence="3">The sequence shown here is derived from an EMBL/GenBank/DDBJ whole genome shotgun (WGS) entry which is preliminary data.</text>
</comment>
<dbReference type="STRING" id="1799789.AX660_07915"/>
<evidence type="ECO:0000313" key="4">
    <source>
        <dbReference type="Proteomes" id="UP000070299"/>
    </source>
</evidence>
<dbReference type="OrthoDB" id="8527419at2"/>
<feature type="domain" description="Chalcone isomerase" evidence="2">
    <location>
        <begin position="21"/>
        <end position="160"/>
    </location>
</feature>
<protein>
    <recommendedName>
        <fullName evidence="2">Chalcone isomerase domain-containing protein</fullName>
    </recommendedName>
</protein>
<evidence type="ECO:0000259" key="2">
    <source>
        <dbReference type="Pfam" id="PF16036"/>
    </source>
</evidence>
<feature type="chain" id="PRO_5007469625" description="Chalcone isomerase domain-containing protein" evidence="1">
    <location>
        <begin position="17"/>
        <end position="163"/>
    </location>
</feature>
<organism evidence="3 4">
    <name type="scientific">Paraglaciecola hydrolytica</name>
    <dbReference type="NCBI Taxonomy" id="1799789"/>
    <lineage>
        <taxon>Bacteria</taxon>
        <taxon>Pseudomonadati</taxon>
        <taxon>Pseudomonadota</taxon>
        <taxon>Gammaproteobacteria</taxon>
        <taxon>Alteromonadales</taxon>
        <taxon>Alteromonadaceae</taxon>
        <taxon>Paraglaciecola</taxon>
    </lineage>
</organism>
<dbReference type="Pfam" id="PF16036">
    <property type="entry name" value="Chalcone_3"/>
    <property type="match status" value="1"/>
</dbReference>
<accession>A0A136A3W9</accession>
<dbReference type="InterPro" id="IPR016087">
    <property type="entry name" value="Chalcone_isomerase"/>
</dbReference>
<evidence type="ECO:0000256" key="1">
    <source>
        <dbReference type="SAM" id="SignalP"/>
    </source>
</evidence>
<keyword evidence="4" id="KW-1185">Reference proteome</keyword>
<name>A0A136A3W9_9ALTE</name>
<reference evidence="4" key="1">
    <citation type="submission" date="2016-02" db="EMBL/GenBank/DDBJ databases">
        <authorList>
            <person name="Schultz-Johansen M."/>
            <person name="Glaring M.A."/>
            <person name="Bech P.K."/>
            <person name="Stougaard P."/>
        </authorList>
    </citation>
    <scope>NUCLEOTIDE SEQUENCE [LARGE SCALE GENOMIC DNA]</scope>
    <source>
        <strain evidence="4">S66</strain>
    </source>
</reference>
<keyword evidence="1" id="KW-0732">Signal</keyword>
<dbReference type="EMBL" id="LSNE01000003">
    <property type="protein sequence ID" value="KXI29935.1"/>
    <property type="molecule type" value="Genomic_DNA"/>
</dbReference>
<dbReference type="RefSeq" id="WP_068373388.1">
    <property type="nucleotide sequence ID" value="NZ_LSNE01000003.1"/>
</dbReference>
<dbReference type="AlphaFoldDB" id="A0A136A3W9"/>
<proteinExistence type="predicted"/>
<feature type="signal peptide" evidence="1">
    <location>
        <begin position="1"/>
        <end position="16"/>
    </location>
</feature>
<gene>
    <name evidence="3" type="ORF">AX660_07915</name>
</gene>